<dbReference type="EMBL" id="BK032826">
    <property type="protein sequence ID" value="DAF62683.1"/>
    <property type="molecule type" value="Genomic_DNA"/>
</dbReference>
<proteinExistence type="predicted"/>
<organism evidence="1">
    <name type="scientific">Siphoviridae sp. ctuBK6</name>
    <dbReference type="NCBI Taxonomy" id="2827963"/>
    <lineage>
        <taxon>Viruses</taxon>
        <taxon>Duplodnaviria</taxon>
        <taxon>Heunggongvirae</taxon>
        <taxon>Uroviricota</taxon>
        <taxon>Caudoviricetes</taxon>
    </lineage>
</organism>
<name>A0A8S5TI16_9CAUD</name>
<sequence>MIERTILNINDKVYSFLNPSFVTIRETPLSVVESGYGHCIINPVISFKFACAIAEDIKKHNMHKQPIRGRILTWNTYEIIVTAVDFMPRDYYPMKVTTIYKEEESV</sequence>
<evidence type="ECO:0000313" key="1">
    <source>
        <dbReference type="EMBL" id="DAF62683.1"/>
    </source>
</evidence>
<protein>
    <submittedName>
        <fullName evidence="1">Uncharacterized protein</fullName>
    </submittedName>
</protein>
<reference evidence="1" key="1">
    <citation type="journal article" date="2021" name="Proc. Natl. Acad. Sci. U.S.A.">
        <title>A Catalog of Tens of Thousands of Viruses from Human Metagenomes Reveals Hidden Associations with Chronic Diseases.</title>
        <authorList>
            <person name="Tisza M.J."/>
            <person name="Buck C.B."/>
        </authorList>
    </citation>
    <scope>NUCLEOTIDE SEQUENCE</scope>
    <source>
        <strain evidence="1">CtuBK6</strain>
    </source>
</reference>
<accession>A0A8S5TI16</accession>